<dbReference type="Proteomes" id="UP000474777">
    <property type="component" value="Unassembled WGS sequence"/>
</dbReference>
<dbReference type="AlphaFoldDB" id="A0A6B3LX70"/>
<name>A0A6B3LX70_9BACT</name>
<reference evidence="2 3" key="1">
    <citation type="submission" date="2020-02" db="EMBL/GenBank/DDBJ databases">
        <authorList>
            <person name="Kim M.K."/>
        </authorList>
    </citation>
    <scope>NUCLEOTIDE SEQUENCE [LARGE SCALE GENOMIC DNA]</scope>
    <source>
        <strain evidence="2 3">BT327</strain>
    </source>
</reference>
<evidence type="ECO:0000313" key="3">
    <source>
        <dbReference type="Proteomes" id="UP000474777"/>
    </source>
</evidence>
<accession>A0A6B3LX70</accession>
<keyword evidence="3" id="KW-1185">Reference proteome</keyword>
<dbReference type="EMBL" id="JAAGWD010000004">
    <property type="protein sequence ID" value="NEM98024.1"/>
    <property type="molecule type" value="Genomic_DNA"/>
</dbReference>
<organism evidence="2 3">
    <name type="scientific">Pontibacter burrus</name>
    <dbReference type="NCBI Taxonomy" id="2704466"/>
    <lineage>
        <taxon>Bacteria</taxon>
        <taxon>Pseudomonadati</taxon>
        <taxon>Bacteroidota</taxon>
        <taxon>Cytophagia</taxon>
        <taxon>Cytophagales</taxon>
        <taxon>Hymenobacteraceae</taxon>
        <taxon>Pontibacter</taxon>
    </lineage>
</organism>
<keyword evidence="1" id="KW-0732">Signal</keyword>
<feature type="signal peptide" evidence="1">
    <location>
        <begin position="1"/>
        <end position="19"/>
    </location>
</feature>
<proteinExistence type="predicted"/>
<sequence length="593" mass="65445">MKQLLLLVCLALLGTSASATHLLGGFITYTKDASPNANPRKVHFKLTLITDEESPAHESVAKIDMGDGNVVDVALARYIPINKGIARNEFTWDYTFPSDGQFSARWTGLSRNGNILNMSPPSDQINLSIMTELSINSLRGPNSGPQFLAPEPININAGQPIHFNLLAYDPDGDSLAYKISAPLHKNQEGLSVPVPGYKLPSDAFSCNKSAGSGAALFDLHPRDGQLTWDAPCRVGEYTIAVLVEEWRGKLKLGYVTYDMTIRVNSGTTGNITLENTDELKLNRSGHIEAKAGQELELKINYNQLTQAVAPIPAPSGQTISQYFASELTQLFNVPVSYTFENTANGIIGTFRFTPTKELIREKPYFVSFYGIKDSYFTTASFGILVRENEPILGPLETEKTPRLQGNYYMVSTKETETFKVLAEAFPGYTATVTAQSSIAGAAKKFTFTTSDSTAGTIGTLELQPSEAQISISPYTIKFTATYTPTESTGSTEPIIKELNMQVMVYRYIPNSIKRFLDRKKFFIFPSLVYDNFSVEAERPVMLSIYTLQGKLILEQKLEQGTTEISRPDAPVGLYFYTLTTEDGQKRTAKLLLK</sequence>
<protein>
    <submittedName>
        <fullName evidence="2">T9SS type A sorting domain-containing protein</fullName>
    </submittedName>
</protein>
<evidence type="ECO:0000313" key="2">
    <source>
        <dbReference type="EMBL" id="NEM98024.1"/>
    </source>
</evidence>
<feature type="chain" id="PRO_5025608108" evidence="1">
    <location>
        <begin position="20"/>
        <end position="593"/>
    </location>
</feature>
<gene>
    <name evidence="2" type="ORF">GXP69_09985</name>
</gene>
<dbReference type="RefSeq" id="WP_163914915.1">
    <property type="nucleotide sequence ID" value="NZ_JAAGWD010000004.1"/>
</dbReference>
<dbReference type="InterPro" id="IPR026444">
    <property type="entry name" value="Secre_tail"/>
</dbReference>
<comment type="caution">
    <text evidence="2">The sequence shown here is derived from an EMBL/GenBank/DDBJ whole genome shotgun (WGS) entry which is preliminary data.</text>
</comment>
<dbReference type="NCBIfam" id="TIGR04183">
    <property type="entry name" value="Por_Secre_tail"/>
    <property type="match status" value="1"/>
</dbReference>
<evidence type="ECO:0000256" key="1">
    <source>
        <dbReference type="SAM" id="SignalP"/>
    </source>
</evidence>